<reference evidence="3 4" key="1">
    <citation type="journal article" date="2011" name="Science">
        <title>The Selaginella genome identifies genetic changes associated with the evolution of vascular plants.</title>
        <authorList>
            <person name="Banks J.A."/>
            <person name="Nishiyama T."/>
            <person name="Hasebe M."/>
            <person name="Bowman J.L."/>
            <person name="Gribskov M."/>
            <person name="dePamphilis C."/>
            <person name="Albert V.A."/>
            <person name="Aono N."/>
            <person name="Aoyama T."/>
            <person name="Ambrose B.A."/>
            <person name="Ashton N.W."/>
            <person name="Axtell M.J."/>
            <person name="Barker E."/>
            <person name="Barker M.S."/>
            <person name="Bennetzen J.L."/>
            <person name="Bonawitz N.D."/>
            <person name="Chapple C."/>
            <person name="Cheng C."/>
            <person name="Correa L.G."/>
            <person name="Dacre M."/>
            <person name="DeBarry J."/>
            <person name="Dreyer I."/>
            <person name="Elias M."/>
            <person name="Engstrom E.M."/>
            <person name="Estelle M."/>
            <person name="Feng L."/>
            <person name="Finet C."/>
            <person name="Floyd S.K."/>
            <person name="Frommer W.B."/>
            <person name="Fujita T."/>
            <person name="Gramzow L."/>
            <person name="Gutensohn M."/>
            <person name="Harholt J."/>
            <person name="Hattori M."/>
            <person name="Heyl A."/>
            <person name="Hirai T."/>
            <person name="Hiwatashi Y."/>
            <person name="Ishikawa M."/>
            <person name="Iwata M."/>
            <person name="Karol K.G."/>
            <person name="Koehler B."/>
            <person name="Kolukisaoglu U."/>
            <person name="Kubo M."/>
            <person name="Kurata T."/>
            <person name="Lalonde S."/>
            <person name="Li K."/>
            <person name="Li Y."/>
            <person name="Litt A."/>
            <person name="Lyons E."/>
            <person name="Manning G."/>
            <person name="Maruyama T."/>
            <person name="Michael T.P."/>
            <person name="Mikami K."/>
            <person name="Miyazaki S."/>
            <person name="Morinaga S."/>
            <person name="Murata T."/>
            <person name="Mueller-Roeber B."/>
            <person name="Nelson D.R."/>
            <person name="Obara M."/>
            <person name="Oguri Y."/>
            <person name="Olmstead R.G."/>
            <person name="Onodera N."/>
            <person name="Petersen B.L."/>
            <person name="Pils B."/>
            <person name="Prigge M."/>
            <person name="Rensing S.A."/>
            <person name="Riano-Pachon D.M."/>
            <person name="Roberts A.W."/>
            <person name="Sato Y."/>
            <person name="Scheller H.V."/>
            <person name="Schulz B."/>
            <person name="Schulz C."/>
            <person name="Shakirov E.V."/>
            <person name="Shibagaki N."/>
            <person name="Shinohara N."/>
            <person name="Shippen D.E."/>
            <person name="Soerensen I."/>
            <person name="Sotooka R."/>
            <person name="Sugimoto N."/>
            <person name="Sugita M."/>
            <person name="Sumikawa N."/>
            <person name="Tanurdzic M."/>
            <person name="Theissen G."/>
            <person name="Ulvskov P."/>
            <person name="Wakazuki S."/>
            <person name="Weng J.K."/>
            <person name="Willats W.W."/>
            <person name="Wipf D."/>
            <person name="Wolf P.G."/>
            <person name="Yang L."/>
            <person name="Zimmer A.D."/>
            <person name="Zhu Q."/>
            <person name="Mitros T."/>
            <person name="Hellsten U."/>
            <person name="Loque D."/>
            <person name="Otillar R."/>
            <person name="Salamov A."/>
            <person name="Schmutz J."/>
            <person name="Shapiro H."/>
            <person name="Lindquist E."/>
            <person name="Lucas S."/>
            <person name="Rokhsar D."/>
            <person name="Grigoriev I.V."/>
        </authorList>
    </citation>
    <scope>NUCLEOTIDE SEQUENCE [LARGE SCALE GENOMIC DNA]</scope>
</reference>
<dbReference type="KEGG" id="smo:SELMODRAFT_145760"/>
<dbReference type="SUPFAM" id="SSF56317">
    <property type="entry name" value="Carbon-nitrogen hydrolase"/>
    <property type="match status" value="1"/>
</dbReference>
<organism evidence="4">
    <name type="scientific">Selaginella moellendorffii</name>
    <name type="common">Spikemoss</name>
    <dbReference type="NCBI Taxonomy" id="88036"/>
    <lineage>
        <taxon>Eukaryota</taxon>
        <taxon>Viridiplantae</taxon>
        <taxon>Streptophyta</taxon>
        <taxon>Embryophyta</taxon>
        <taxon>Tracheophyta</taxon>
        <taxon>Lycopodiopsida</taxon>
        <taxon>Selaginellales</taxon>
        <taxon>Selaginellaceae</taxon>
        <taxon>Selaginella</taxon>
    </lineage>
</organism>
<dbReference type="PROSITE" id="PS50263">
    <property type="entry name" value="CN_HYDROLASE"/>
    <property type="match status" value="1"/>
</dbReference>
<dbReference type="Gramene" id="EFJ29757">
    <property type="protein sequence ID" value="EFJ29757"/>
    <property type="gene ID" value="SELMODRAFT_145760"/>
</dbReference>
<dbReference type="eggNOG" id="KOG0807">
    <property type="taxonomic scope" value="Eukaryota"/>
</dbReference>
<dbReference type="EMBL" id="GL377576">
    <property type="protein sequence ID" value="EFJ29757.1"/>
    <property type="molecule type" value="Genomic_DNA"/>
</dbReference>
<dbReference type="OMA" id="MRVAVCQ"/>
<dbReference type="Pfam" id="PF00795">
    <property type="entry name" value="CN_hydrolase"/>
    <property type="match status" value="1"/>
</dbReference>
<keyword evidence="1" id="KW-0378">Hydrolase</keyword>
<dbReference type="HOGENOM" id="CLU_030130_1_2_1"/>
<dbReference type="Proteomes" id="UP000001514">
    <property type="component" value="Unassembled WGS sequence"/>
</dbReference>
<sequence>MRVAVAQMTSTSSIDLNFATCQRLAREAADAGVKLLSLPECFSFIGRRGDEALAIAEPLDGPIFRRYQALARDLGLWLSLGGFQEKGPDEDHAYNTHVLLDDLGSVRSCYRKVHLFDVDVPGGPVLKESNRTAPGTQVVTAQSPVGTLGLTICYDLRFPELYQRLRFTENAQVLLVPSAFTRKTGEAHWELLLRARAVETQCYVLAAAQSGKHNDLRESYGDAMIIDPWGSVVARCPDRLVTGIAVADIDEELLKTVRRNMPIAEHRKYNIYGSDRQLSTL</sequence>
<dbReference type="OrthoDB" id="10250282at2759"/>
<accession>D8RDK3</accession>
<keyword evidence="4" id="KW-1185">Reference proteome</keyword>
<evidence type="ECO:0000256" key="1">
    <source>
        <dbReference type="ARBA" id="ARBA00022801"/>
    </source>
</evidence>
<dbReference type="PANTHER" id="PTHR23088:SF27">
    <property type="entry name" value="DEAMINATED GLUTATHIONE AMIDASE"/>
    <property type="match status" value="1"/>
</dbReference>
<evidence type="ECO:0000259" key="2">
    <source>
        <dbReference type="PROSITE" id="PS50263"/>
    </source>
</evidence>
<feature type="domain" description="CN hydrolase" evidence="2">
    <location>
        <begin position="1"/>
        <end position="251"/>
    </location>
</feature>
<dbReference type="InterPro" id="IPR036526">
    <property type="entry name" value="C-N_Hydrolase_sf"/>
</dbReference>
<dbReference type="InterPro" id="IPR045254">
    <property type="entry name" value="Nit1/2_C-N_Hydrolase"/>
</dbReference>
<evidence type="ECO:0000313" key="4">
    <source>
        <dbReference type="Proteomes" id="UP000001514"/>
    </source>
</evidence>
<dbReference type="GO" id="GO:0016811">
    <property type="term" value="F:hydrolase activity, acting on carbon-nitrogen (but not peptide) bonds, in linear amides"/>
    <property type="evidence" value="ECO:0007669"/>
    <property type="project" value="InterPro"/>
</dbReference>
<dbReference type="FunCoup" id="D8RDK3">
    <property type="interactions" value="2501"/>
</dbReference>
<dbReference type="PANTHER" id="PTHR23088">
    <property type="entry name" value="NITRILASE-RELATED"/>
    <property type="match status" value="1"/>
</dbReference>
<dbReference type="AlphaFoldDB" id="D8RDK3"/>
<dbReference type="CDD" id="cd07572">
    <property type="entry name" value="nit"/>
    <property type="match status" value="1"/>
</dbReference>
<evidence type="ECO:0000313" key="3">
    <source>
        <dbReference type="EMBL" id="EFJ29757.1"/>
    </source>
</evidence>
<protein>
    <recommendedName>
        <fullName evidence="2">CN hydrolase domain-containing protein</fullName>
    </recommendedName>
</protein>
<dbReference type="STRING" id="88036.D8RDK3"/>
<gene>
    <name evidence="3" type="ORF">SELMODRAFT_145760</name>
</gene>
<dbReference type="Gene3D" id="3.60.110.10">
    <property type="entry name" value="Carbon-nitrogen hydrolase"/>
    <property type="match status" value="1"/>
</dbReference>
<dbReference type="InParanoid" id="D8RDK3"/>
<dbReference type="InterPro" id="IPR003010">
    <property type="entry name" value="C-N_Hydrolase"/>
</dbReference>
<proteinExistence type="predicted"/>
<name>D8RDK3_SELML</name>